<dbReference type="VEuPathDB" id="TrichDB:TRFO_17543"/>
<keyword evidence="2" id="KW-0677">Repeat</keyword>
<evidence type="ECO:0000313" key="4">
    <source>
        <dbReference type="EMBL" id="OHT12512.1"/>
    </source>
</evidence>
<accession>A0A1J4KNM4</accession>
<dbReference type="InterPro" id="IPR036322">
    <property type="entry name" value="WD40_repeat_dom_sf"/>
</dbReference>
<dbReference type="RefSeq" id="XP_068365648.1">
    <property type="nucleotide sequence ID" value="XM_068499648.1"/>
</dbReference>
<evidence type="ECO:0000256" key="1">
    <source>
        <dbReference type="ARBA" id="ARBA00022574"/>
    </source>
</evidence>
<protein>
    <submittedName>
        <fullName evidence="4">DDB1- and CUL4-associated factor 7 like protein</fullName>
    </submittedName>
</protein>
<name>A0A1J4KNM4_9EUKA</name>
<dbReference type="Pfam" id="PF00400">
    <property type="entry name" value="WD40"/>
    <property type="match status" value="1"/>
</dbReference>
<dbReference type="Gene3D" id="2.130.10.10">
    <property type="entry name" value="YVTN repeat-like/Quinoprotein amine dehydrogenase"/>
    <property type="match status" value="1"/>
</dbReference>
<evidence type="ECO:0000313" key="5">
    <source>
        <dbReference type="Proteomes" id="UP000179807"/>
    </source>
</evidence>
<dbReference type="InterPro" id="IPR015943">
    <property type="entry name" value="WD40/YVTN_repeat-like_dom_sf"/>
</dbReference>
<feature type="repeat" description="WD" evidence="3">
    <location>
        <begin position="151"/>
        <end position="192"/>
    </location>
</feature>
<dbReference type="EMBL" id="MLAK01000561">
    <property type="protein sequence ID" value="OHT12512.1"/>
    <property type="molecule type" value="Genomic_DNA"/>
</dbReference>
<dbReference type="PROSITE" id="PS51257">
    <property type="entry name" value="PROKAR_LIPOPROTEIN"/>
    <property type="match status" value="1"/>
</dbReference>
<gene>
    <name evidence="4" type="primary">wdr68</name>
    <name evidence="4" type="ORF">TRFO_17543</name>
</gene>
<dbReference type="GeneID" id="94834352"/>
<dbReference type="OrthoDB" id="24670at2759"/>
<dbReference type="InterPro" id="IPR001680">
    <property type="entry name" value="WD40_rpt"/>
</dbReference>
<reference evidence="4" key="1">
    <citation type="submission" date="2016-10" db="EMBL/GenBank/DDBJ databases">
        <authorList>
            <person name="Benchimol M."/>
            <person name="Almeida L.G."/>
            <person name="Vasconcelos A.T."/>
            <person name="Perreira-Neves A."/>
            <person name="Rosa I.A."/>
            <person name="Tasca T."/>
            <person name="Bogo M.R."/>
            <person name="de Souza W."/>
        </authorList>
    </citation>
    <scope>NUCLEOTIDE SEQUENCE [LARGE SCALE GENOMIC DNA]</scope>
    <source>
        <strain evidence="4">K</strain>
    </source>
</reference>
<keyword evidence="5" id="KW-1185">Reference proteome</keyword>
<dbReference type="SUPFAM" id="SSF50978">
    <property type="entry name" value="WD40 repeat-like"/>
    <property type="match status" value="1"/>
</dbReference>
<dbReference type="AlphaFoldDB" id="A0A1J4KNM4"/>
<proteinExistence type="predicted"/>
<keyword evidence="1 3" id="KW-0853">WD repeat</keyword>
<dbReference type="InterPro" id="IPR045159">
    <property type="entry name" value="DCAF7-like"/>
</dbReference>
<evidence type="ECO:0000256" key="2">
    <source>
        <dbReference type="ARBA" id="ARBA00022737"/>
    </source>
</evidence>
<evidence type="ECO:0000256" key="3">
    <source>
        <dbReference type="PROSITE-ProRule" id="PRU00221"/>
    </source>
</evidence>
<organism evidence="4 5">
    <name type="scientific">Tritrichomonas foetus</name>
    <dbReference type="NCBI Taxonomy" id="1144522"/>
    <lineage>
        <taxon>Eukaryota</taxon>
        <taxon>Metamonada</taxon>
        <taxon>Parabasalia</taxon>
        <taxon>Tritrichomonadida</taxon>
        <taxon>Tritrichomonadidae</taxon>
        <taxon>Tritrichomonas</taxon>
    </lineage>
</organism>
<comment type="caution">
    <text evidence="4">The sequence shown here is derived from an EMBL/GenBank/DDBJ whole genome shotgun (WGS) entry which is preliminary data.</text>
</comment>
<sequence>MNKRAAVTNTIPLPWHPFALACSSSFSKESRLAISSFEETNNNFIKIYRIVGPSFISESTLDFTLPQTCCRFSPAGRPDSSDLLISGGDNIRVWQTEINGSKLLNDIEVHIGEPITCLDWSLYEESLVLAGSTDATATAVDLTSGQTVARIIAHDHPIHDISFCGASSNFITAGFDGSLRFFDLRDLQSSFIYYQTAMPLMRASVSPLESYKMATFSKNSNFVTIIDARRPGVPCAVCSIHKSPVTSIGWSKIQTDMIYSSDSSGTFATSFVQNDELEMDSNIWYETENPIEFFHIGQGIIAMAIDKRVDVIDGFKCPTQKRNSRLNEFRMDFDL</sequence>
<dbReference type="PANTHER" id="PTHR19919">
    <property type="entry name" value="WD REPEAT CONTAINING PROTEIN"/>
    <property type="match status" value="1"/>
</dbReference>
<dbReference type="Proteomes" id="UP000179807">
    <property type="component" value="Unassembled WGS sequence"/>
</dbReference>
<dbReference type="SMART" id="SM00320">
    <property type="entry name" value="WD40"/>
    <property type="match status" value="4"/>
</dbReference>
<dbReference type="PROSITE" id="PS50082">
    <property type="entry name" value="WD_REPEATS_2"/>
    <property type="match status" value="1"/>
</dbReference>